<name>I3ZVI9_THECF</name>
<dbReference type="HOGENOM" id="CLU_054697_2_0_2"/>
<dbReference type="PANTHER" id="PTHR30032">
    <property type="entry name" value="N-ACETYLMURAMOYL-L-ALANINE AMIDASE-RELATED"/>
    <property type="match status" value="1"/>
</dbReference>
<evidence type="ECO:0000313" key="3">
    <source>
        <dbReference type="Proteomes" id="UP000006064"/>
    </source>
</evidence>
<keyword evidence="3" id="KW-1185">Reference proteome</keyword>
<dbReference type="PANTHER" id="PTHR30032:SF1">
    <property type="entry name" value="N-ACETYLMURAMOYL-L-ALANINE AMIDASE LYTC"/>
    <property type="match status" value="1"/>
</dbReference>
<dbReference type="Gene3D" id="3.40.50.12090">
    <property type="match status" value="1"/>
</dbReference>
<accession>I3ZVI9</accession>
<evidence type="ECO:0000313" key="2">
    <source>
        <dbReference type="EMBL" id="AFL95723.1"/>
    </source>
</evidence>
<dbReference type="RefSeq" id="WP_014789355.1">
    <property type="nucleotide sequence ID" value="NC_018015.1"/>
</dbReference>
<gene>
    <name evidence="2" type="ORF">CL1_1524</name>
</gene>
<keyword evidence="1" id="KW-0175">Coiled coil</keyword>
<dbReference type="AlphaFoldDB" id="I3ZVI9"/>
<organism evidence="2 3">
    <name type="scientific">Thermococcus cleftensis (strain DSM 27260 / KACC 17922 / CL1)</name>
    <dbReference type="NCBI Taxonomy" id="163003"/>
    <lineage>
        <taxon>Archaea</taxon>
        <taxon>Methanobacteriati</taxon>
        <taxon>Methanobacteriota</taxon>
        <taxon>Thermococci</taxon>
        <taxon>Thermococcales</taxon>
        <taxon>Thermococcaceae</taxon>
        <taxon>Thermococcus</taxon>
    </lineage>
</organism>
<dbReference type="KEGG" id="thm:CL1_1524"/>
<dbReference type="OrthoDB" id="86217at2157"/>
<feature type="coiled-coil region" evidence="1">
    <location>
        <begin position="295"/>
        <end position="322"/>
    </location>
</feature>
<evidence type="ECO:0000256" key="1">
    <source>
        <dbReference type="SAM" id="Coils"/>
    </source>
</evidence>
<dbReference type="EMBL" id="CP003651">
    <property type="protein sequence ID" value="AFL95723.1"/>
    <property type="molecule type" value="Genomic_DNA"/>
</dbReference>
<dbReference type="Proteomes" id="UP000006064">
    <property type="component" value="Chromosome"/>
</dbReference>
<proteinExistence type="predicted"/>
<dbReference type="GeneID" id="13037928"/>
<dbReference type="InterPro" id="IPR051922">
    <property type="entry name" value="Bact_Sporulation_Assoc"/>
</dbReference>
<reference evidence="2 3" key="1">
    <citation type="journal article" date="2012" name="J. Bacteriol.">
        <title>Complete Genome Sequence of the Hyperthermophilic Archaeon Thermococcus sp. Strain CL1, Isolated from a Paralvinella sp. Polychaete Worm Collected from a Hydrothermal Vent.</title>
        <authorList>
            <person name="Jung J.H."/>
            <person name="Holden J.F."/>
            <person name="Seo D.H."/>
            <person name="Park K.H."/>
            <person name="Shin H."/>
            <person name="Ryu S."/>
            <person name="Lee J.H."/>
            <person name="Park C.S."/>
        </authorList>
    </citation>
    <scope>NUCLEOTIDE SEQUENCE [LARGE SCALE GENOMIC DNA]</scope>
    <source>
        <strain evidence="3">DSM 27260 / KACC 17922 / CL1</strain>
    </source>
</reference>
<sequence>MMGKKVVAVLFGLLMLAMPFTISSVSAETSVTVILVSDNAADKAIAEYLANETGAVVVTTTWGTYDPNVTAEIMSYAPDEVIIIGGPEAVVEEYVSDLQELGITVERWGGQNRYETNIMVMEQAQVRFQLQFNGSVVVAGNDTLAIRNALRIAVQNGAMITYVNASTNVTRLMERLQVRNVTLISTNASETVMEQVKNQLRACNCTSKEVRANVTREDVLMLMEQVRERLMEIEAIANVTNSTGLMEQVRLMERLMETANQSIQEGRYEEAYGTLVKLQAQTEFALKMANGEMRVAMKTNQRLALEVEMEKLEAQIRVMEKAGIDVSAINALMEQLKEAIKNGQYDEAKEMMNQIKTMLREAYTSGRDAIRANVPGSRGPGKFGP</sequence>
<protein>
    <submittedName>
        <fullName evidence="2">Uncharacterized protein</fullName>
    </submittedName>
</protein>